<protein>
    <recommendedName>
        <fullName evidence="4">Serpin domain-containing protein</fullName>
    </recommendedName>
</protein>
<reference evidence="5" key="1">
    <citation type="submission" date="2022-03" db="EMBL/GenBank/DDBJ databases">
        <authorList>
            <person name="Martin H S."/>
        </authorList>
    </citation>
    <scope>NUCLEOTIDE SEQUENCE</scope>
</reference>
<evidence type="ECO:0000256" key="3">
    <source>
        <dbReference type="RuleBase" id="RU000411"/>
    </source>
</evidence>
<dbReference type="Gene3D" id="2.30.39.10">
    <property type="entry name" value="Alpha-1-antitrypsin, domain 1"/>
    <property type="match status" value="1"/>
</dbReference>
<proteinExistence type="inferred from homology"/>
<keyword evidence="2" id="KW-0722">Serine protease inhibitor</keyword>
<evidence type="ECO:0000256" key="2">
    <source>
        <dbReference type="ARBA" id="ARBA00022900"/>
    </source>
</evidence>
<evidence type="ECO:0000259" key="4">
    <source>
        <dbReference type="SMART" id="SM00093"/>
    </source>
</evidence>
<dbReference type="Proteomes" id="UP000837857">
    <property type="component" value="Chromosome 25"/>
</dbReference>
<feature type="domain" description="Serpin" evidence="4">
    <location>
        <begin position="12"/>
        <end position="377"/>
    </location>
</feature>
<organism evidence="5 6">
    <name type="scientific">Iphiclides podalirius</name>
    <name type="common">scarce swallowtail</name>
    <dbReference type="NCBI Taxonomy" id="110791"/>
    <lineage>
        <taxon>Eukaryota</taxon>
        <taxon>Metazoa</taxon>
        <taxon>Ecdysozoa</taxon>
        <taxon>Arthropoda</taxon>
        <taxon>Hexapoda</taxon>
        <taxon>Insecta</taxon>
        <taxon>Pterygota</taxon>
        <taxon>Neoptera</taxon>
        <taxon>Endopterygota</taxon>
        <taxon>Lepidoptera</taxon>
        <taxon>Glossata</taxon>
        <taxon>Ditrysia</taxon>
        <taxon>Papilionoidea</taxon>
        <taxon>Papilionidae</taxon>
        <taxon>Papilioninae</taxon>
        <taxon>Iphiclides</taxon>
    </lineage>
</organism>
<dbReference type="Gene3D" id="3.30.497.10">
    <property type="entry name" value="Antithrombin, subunit I, domain 2"/>
    <property type="match status" value="1"/>
</dbReference>
<evidence type="ECO:0000313" key="6">
    <source>
        <dbReference type="Proteomes" id="UP000837857"/>
    </source>
</evidence>
<gene>
    <name evidence="5" type="ORF">IPOD504_LOCUS10401</name>
</gene>
<dbReference type="CDD" id="cd19598">
    <property type="entry name" value="serpin77Ba-like_insects"/>
    <property type="match status" value="1"/>
</dbReference>
<dbReference type="SUPFAM" id="SSF56574">
    <property type="entry name" value="Serpins"/>
    <property type="match status" value="1"/>
</dbReference>
<evidence type="ECO:0000256" key="1">
    <source>
        <dbReference type="ARBA" id="ARBA00022690"/>
    </source>
</evidence>
<accession>A0ABN8IHY3</accession>
<sequence>MEFGDRASNFSVELLYYTAEETDWHTVISPLGVWSLLIGVSMGTTGNGHEQLRRGLFLSKKSNGLASDYNKFIKDVIKPPTTEVMLKNKNYLFVDSGFGLKAEFQLSIVNDFGAKVTGMRFASPEAAAAKANSVIHKSDASVSDVFHSDDFRNSKMILTNVISFKGFWRMPFNETETRVLPFYDENHKEIGKVNMMQQQNDFQISNIAQISSMVLELPYGVDDHYSFLAVLPYFEVKLSEVYGALEKVSIRDILEKLRSDNEMFGESKVMVSLPRFKISTNVILNRPLQSMGVVDIFDPNTSSFRLISKNEGLYVSAIVHKADIEVTETGTVASAATSAYFADRALPGNFNANRPFLYFIIEKSTGTIIFSGAYSKPTIF</sequence>
<dbReference type="InterPro" id="IPR000215">
    <property type="entry name" value="Serpin_fam"/>
</dbReference>
<name>A0ABN8IHY3_9NEOP</name>
<dbReference type="InterPro" id="IPR042178">
    <property type="entry name" value="Serpin_sf_1"/>
</dbReference>
<dbReference type="EMBL" id="OW152837">
    <property type="protein sequence ID" value="CAH2058019.1"/>
    <property type="molecule type" value="Genomic_DNA"/>
</dbReference>
<dbReference type="InterPro" id="IPR023795">
    <property type="entry name" value="Serpin_CS"/>
</dbReference>
<dbReference type="PANTHER" id="PTHR11461">
    <property type="entry name" value="SERINE PROTEASE INHIBITOR, SERPIN"/>
    <property type="match status" value="1"/>
</dbReference>
<comment type="similarity">
    <text evidence="3">Belongs to the serpin family.</text>
</comment>
<dbReference type="InterPro" id="IPR036186">
    <property type="entry name" value="Serpin_sf"/>
</dbReference>
<dbReference type="Pfam" id="PF00079">
    <property type="entry name" value="Serpin"/>
    <property type="match status" value="1"/>
</dbReference>
<evidence type="ECO:0000313" key="5">
    <source>
        <dbReference type="EMBL" id="CAH2058019.1"/>
    </source>
</evidence>
<keyword evidence="6" id="KW-1185">Reference proteome</keyword>
<feature type="non-terminal residue" evidence="5">
    <location>
        <position position="380"/>
    </location>
</feature>
<dbReference type="PROSITE" id="PS00284">
    <property type="entry name" value="SERPIN"/>
    <property type="match status" value="1"/>
</dbReference>
<dbReference type="InterPro" id="IPR023796">
    <property type="entry name" value="Serpin_dom"/>
</dbReference>
<dbReference type="InterPro" id="IPR042185">
    <property type="entry name" value="Serpin_sf_2"/>
</dbReference>
<keyword evidence="1" id="KW-0646">Protease inhibitor</keyword>
<dbReference type="PANTHER" id="PTHR11461:SF367">
    <property type="entry name" value="GH21475P-RELATED"/>
    <property type="match status" value="1"/>
</dbReference>
<dbReference type="SMART" id="SM00093">
    <property type="entry name" value="SERPIN"/>
    <property type="match status" value="1"/>
</dbReference>